<evidence type="ECO:0000313" key="4">
    <source>
        <dbReference type="EMBL" id="JAR91038.1"/>
    </source>
</evidence>
<protein>
    <submittedName>
        <fullName evidence="4">Putative transposable element</fullName>
    </submittedName>
</protein>
<organism evidence="4">
    <name type="scientific">Ixodes ricinus</name>
    <name type="common">Common tick</name>
    <name type="synonym">Acarus ricinus</name>
    <dbReference type="NCBI Taxonomy" id="34613"/>
    <lineage>
        <taxon>Eukaryota</taxon>
        <taxon>Metazoa</taxon>
        <taxon>Ecdysozoa</taxon>
        <taxon>Arthropoda</taxon>
        <taxon>Chelicerata</taxon>
        <taxon>Arachnida</taxon>
        <taxon>Acari</taxon>
        <taxon>Parasitiformes</taxon>
        <taxon>Ixodida</taxon>
        <taxon>Ixodoidea</taxon>
        <taxon>Ixodidae</taxon>
        <taxon>Ixodinae</taxon>
        <taxon>Ixodes</taxon>
    </lineage>
</organism>
<evidence type="ECO:0000256" key="2">
    <source>
        <dbReference type="SAM" id="MobiDB-lite"/>
    </source>
</evidence>
<feature type="compositionally biased region" description="Low complexity" evidence="2">
    <location>
        <begin position="45"/>
        <end position="59"/>
    </location>
</feature>
<feature type="domain" description="Transposable element P transposase-like RNase H" evidence="3">
    <location>
        <begin position="164"/>
        <end position="255"/>
    </location>
</feature>
<accession>A0A147BJU3</accession>
<proteinExistence type="predicted"/>
<dbReference type="AlphaFoldDB" id="A0A147BJU3"/>
<reference evidence="4" key="1">
    <citation type="journal article" date="2018" name="PLoS Negl. Trop. Dis.">
        <title>Sialome diversity of ticks revealed by RNAseq of single tick salivary glands.</title>
        <authorList>
            <person name="Perner J."/>
            <person name="Kropackova S."/>
            <person name="Kopacek P."/>
            <person name="Ribeiro J.M."/>
        </authorList>
    </citation>
    <scope>NUCLEOTIDE SEQUENCE</scope>
    <source>
        <strain evidence="4">Siblings of single egg batch collected in Ceske Budejovice</strain>
        <tissue evidence="4">Salivary glands</tissue>
    </source>
</reference>
<dbReference type="Pfam" id="PF21787">
    <property type="entry name" value="TNP-like_RNaseH_N"/>
    <property type="match status" value="1"/>
</dbReference>
<feature type="region of interest" description="Disordered" evidence="2">
    <location>
        <begin position="37"/>
        <end position="59"/>
    </location>
</feature>
<keyword evidence="1" id="KW-0175">Coiled coil</keyword>
<evidence type="ECO:0000256" key="1">
    <source>
        <dbReference type="SAM" id="Coils"/>
    </source>
</evidence>
<sequence>MTATGAQPLLMDVTNAVQPTLIALTLSTSVLAVPGSSTLTLPERSPSTSAATSTSPITPDLMSQLKERIQQLERQSKLLKRRNLSLTRAKENLESNLRGLFNDDQILFLSRRGKTQVKWSPQTIKDSLQIHFSCGTTGYNVLRSKQQPYPSTRTLRRRLEGIKFEPGILGEVFVLLKAKVSHLREEERKCVLMIDEMAIQDKFEYDTSTGCIRGWTTLTVPGVPKNTQRKATHALVFMLGGASSRWKQVVAYHYTGW</sequence>
<dbReference type="InterPro" id="IPR048365">
    <property type="entry name" value="TNP-like_RNaseH_N"/>
</dbReference>
<feature type="coiled-coil region" evidence="1">
    <location>
        <begin position="62"/>
        <end position="96"/>
    </location>
</feature>
<dbReference type="EMBL" id="GEGO01004366">
    <property type="protein sequence ID" value="JAR91038.1"/>
    <property type="molecule type" value="Transcribed_RNA"/>
</dbReference>
<evidence type="ECO:0000259" key="3">
    <source>
        <dbReference type="Pfam" id="PF21787"/>
    </source>
</evidence>
<name>A0A147BJU3_IXORI</name>